<reference evidence="3 4" key="1">
    <citation type="submission" date="2017-04" db="EMBL/GenBank/DDBJ databases">
        <authorList>
            <person name="Afonso C.L."/>
            <person name="Miller P.J."/>
            <person name="Scott M.A."/>
            <person name="Spackman E."/>
            <person name="Goraichik I."/>
            <person name="Dimitrov K.M."/>
            <person name="Suarez D.L."/>
            <person name="Swayne D.E."/>
        </authorList>
    </citation>
    <scope>NUCLEOTIDE SEQUENCE [LARGE SCALE GENOMIC DNA]</scope>
    <source>
        <strain evidence="3 4">USBA 355</strain>
    </source>
</reference>
<organism evidence="3 4">
    <name type="scientific">Tistlia consotensis USBA 355</name>
    <dbReference type="NCBI Taxonomy" id="560819"/>
    <lineage>
        <taxon>Bacteria</taxon>
        <taxon>Pseudomonadati</taxon>
        <taxon>Pseudomonadota</taxon>
        <taxon>Alphaproteobacteria</taxon>
        <taxon>Rhodospirillales</taxon>
        <taxon>Rhodovibrionaceae</taxon>
        <taxon>Tistlia</taxon>
    </lineage>
</organism>
<feature type="compositionally biased region" description="Low complexity" evidence="1">
    <location>
        <begin position="128"/>
        <end position="188"/>
    </location>
</feature>
<dbReference type="Gene3D" id="3.10.350.10">
    <property type="entry name" value="LysM domain"/>
    <property type="match status" value="1"/>
</dbReference>
<feature type="region of interest" description="Disordered" evidence="1">
    <location>
        <begin position="35"/>
        <end position="210"/>
    </location>
</feature>
<dbReference type="PANTHER" id="PTHR34700">
    <property type="entry name" value="POTASSIUM BINDING PROTEIN KBP"/>
    <property type="match status" value="1"/>
</dbReference>
<evidence type="ECO:0000256" key="1">
    <source>
        <dbReference type="SAM" id="MobiDB-lite"/>
    </source>
</evidence>
<dbReference type="SMART" id="SM00257">
    <property type="entry name" value="LysM"/>
    <property type="match status" value="1"/>
</dbReference>
<dbReference type="Pfam" id="PF01476">
    <property type="entry name" value="LysM"/>
    <property type="match status" value="1"/>
</dbReference>
<dbReference type="RefSeq" id="WP_159460256.1">
    <property type="nucleotide sequence ID" value="NZ_FWZX01000016.1"/>
</dbReference>
<feature type="compositionally biased region" description="Low complexity" evidence="1">
    <location>
        <begin position="35"/>
        <end position="45"/>
    </location>
</feature>
<evidence type="ECO:0000259" key="2">
    <source>
        <dbReference type="PROSITE" id="PS51782"/>
    </source>
</evidence>
<dbReference type="STRING" id="560819.SAMN05428998_116127"/>
<proteinExistence type="predicted"/>
<evidence type="ECO:0000313" key="4">
    <source>
        <dbReference type="Proteomes" id="UP000192917"/>
    </source>
</evidence>
<dbReference type="InterPro" id="IPR036779">
    <property type="entry name" value="LysM_dom_sf"/>
</dbReference>
<feature type="compositionally biased region" description="Low complexity" evidence="1">
    <location>
        <begin position="53"/>
        <end position="74"/>
    </location>
</feature>
<dbReference type="CDD" id="cd00118">
    <property type="entry name" value="LysM"/>
    <property type="match status" value="1"/>
</dbReference>
<dbReference type="PROSITE" id="PS51782">
    <property type="entry name" value="LYSM"/>
    <property type="match status" value="1"/>
</dbReference>
<dbReference type="Proteomes" id="UP000192917">
    <property type="component" value="Unassembled WGS sequence"/>
</dbReference>
<gene>
    <name evidence="3" type="ORF">SAMN05428998_116127</name>
</gene>
<dbReference type="SUPFAM" id="SSF54106">
    <property type="entry name" value="LysM domain"/>
    <property type="match status" value="1"/>
</dbReference>
<dbReference type="InterPro" id="IPR052196">
    <property type="entry name" value="Bact_Kbp"/>
</dbReference>
<name>A0A1Y6CBD0_9PROT</name>
<dbReference type="InterPro" id="IPR013783">
    <property type="entry name" value="Ig-like_fold"/>
</dbReference>
<dbReference type="AlphaFoldDB" id="A0A1Y6CBD0"/>
<feature type="domain" description="LysM" evidence="2">
    <location>
        <begin position="472"/>
        <end position="521"/>
    </location>
</feature>
<accession>A0A1Y6CBD0</accession>
<dbReference type="InterPro" id="IPR018392">
    <property type="entry name" value="LysM"/>
</dbReference>
<dbReference type="PANTHER" id="PTHR34700:SF4">
    <property type="entry name" value="PHAGE-LIKE ELEMENT PBSX PROTEIN XKDP"/>
    <property type="match status" value="1"/>
</dbReference>
<feature type="compositionally biased region" description="Low complexity" evidence="1">
    <location>
        <begin position="82"/>
        <end position="118"/>
    </location>
</feature>
<evidence type="ECO:0000313" key="3">
    <source>
        <dbReference type="EMBL" id="SMF46835.1"/>
    </source>
</evidence>
<keyword evidence="4" id="KW-1185">Reference proteome</keyword>
<protein>
    <submittedName>
        <fullName evidence="3">LysM domain-containing protein</fullName>
    </submittedName>
</protein>
<sequence length="529" mass="52696">MGVRLGVVIGALVLAAALVAGYFLFWQDRGAREPQQATAPAASPSPAAPQPSAPAGEAPAAKPEAAGTASTQPAEPKPAGPKPAESKSAAPGPAEPTQAAQAPTTQPPAEQSAGTAGQQQGGSGTGGSAAPTAPAASATPESTAAGAEPTAPGGTASQPAPAAAPKPAASQAGEPAAGGETGTAQTGTSGAGTSGAGTSGTGEGRAGEQVARLPEQGAAGQQPAGQPAPATALPARIVPSFDVVRVDRDGSAVIAGRAEPGSTVTLMRNGEKLGSVQADASGDWVYLTDRPLPPGDHQLSLVARGRDGREIEAPRVVVVSVPKPEVQVAKPAGAPEKAQPVAPSTVGSRGPVAVALDKSGEGDVVVLQGIDAGVAVGDLVLETLRYDAEGHVTVTGKVTAGGRVFAYIDDAFVGEASGDDKGNWRLKPAAPVAMGLHRLRLDQVDKGGAVLSRLETPFARSSLLTDLPEGQRLVIVQPGNSLWRIAQRTLGQGLRYTLIFEANENQIRDPNLIYPGQIFVVPEGGGPPS</sequence>
<dbReference type="EMBL" id="FWZX01000016">
    <property type="protein sequence ID" value="SMF46835.1"/>
    <property type="molecule type" value="Genomic_DNA"/>
</dbReference>
<feature type="region of interest" description="Disordered" evidence="1">
    <location>
        <begin position="329"/>
        <end position="349"/>
    </location>
</feature>
<feature type="compositionally biased region" description="Gly residues" evidence="1">
    <location>
        <begin position="189"/>
        <end position="204"/>
    </location>
</feature>
<dbReference type="Gene3D" id="2.60.40.10">
    <property type="entry name" value="Immunoglobulins"/>
    <property type="match status" value="1"/>
</dbReference>